<evidence type="ECO:0000256" key="7">
    <source>
        <dbReference type="ARBA" id="ARBA00023136"/>
    </source>
</evidence>
<protein>
    <recommendedName>
        <fullName evidence="9">Wax synthase domain-containing protein</fullName>
    </recommendedName>
</protein>
<accession>A0ABP1A2F8</accession>
<dbReference type="Proteomes" id="UP001497522">
    <property type="component" value="Chromosome 1"/>
</dbReference>
<feature type="transmembrane region" description="Helical" evidence="8">
    <location>
        <begin position="274"/>
        <end position="293"/>
    </location>
</feature>
<feature type="transmembrane region" description="Helical" evidence="8">
    <location>
        <begin position="40"/>
        <end position="57"/>
    </location>
</feature>
<dbReference type="PANTHER" id="PTHR31595">
    <property type="entry name" value="LONG-CHAIN-ALCOHOL O-FATTY-ACYLTRANSFERASE 3-RELATED"/>
    <property type="match status" value="1"/>
</dbReference>
<keyword evidence="6 8" id="KW-1133">Transmembrane helix</keyword>
<name>A0ABP1A2F8_9BRYO</name>
<comment type="pathway">
    <text evidence="2">Secondary metabolite biosynthesis.</text>
</comment>
<feature type="transmembrane region" description="Helical" evidence="8">
    <location>
        <begin position="161"/>
        <end position="182"/>
    </location>
</feature>
<evidence type="ECO:0000256" key="2">
    <source>
        <dbReference type="ARBA" id="ARBA00005179"/>
    </source>
</evidence>
<dbReference type="InterPro" id="IPR044851">
    <property type="entry name" value="Wax_synthase"/>
</dbReference>
<dbReference type="PANTHER" id="PTHR31595:SF57">
    <property type="entry name" value="OS04G0481900 PROTEIN"/>
    <property type="match status" value="1"/>
</dbReference>
<organism evidence="10 11">
    <name type="scientific">Sphagnum jensenii</name>
    <dbReference type="NCBI Taxonomy" id="128206"/>
    <lineage>
        <taxon>Eukaryota</taxon>
        <taxon>Viridiplantae</taxon>
        <taxon>Streptophyta</taxon>
        <taxon>Embryophyta</taxon>
        <taxon>Bryophyta</taxon>
        <taxon>Sphagnophytina</taxon>
        <taxon>Sphagnopsida</taxon>
        <taxon>Sphagnales</taxon>
        <taxon>Sphagnaceae</taxon>
        <taxon>Sphagnum</taxon>
    </lineage>
</organism>
<feature type="domain" description="Wax synthase" evidence="9">
    <location>
        <begin position="198"/>
        <end position="282"/>
    </location>
</feature>
<keyword evidence="4" id="KW-0808">Transferase</keyword>
<keyword evidence="5 8" id="KW-0812">Transmembrane</keyword>
<comment type="similarity">
    <text evidence="3">Belongs to the wax synthase family.</text>
</comment>
<gene>
    <name evidence="10" type="ORF">CSSPJE1EN2_LOCUS215</name>
</gene>
<evidence type="ECO:0000313" key="11">
    <source>
        <dbReference type="Proteomes" id="UP001497522"/>
    </source>
</evidence>
<evidence type="ECO:0000259" key="9">
    <source>
        <dbReference type="Pfam" id="PF13813"/>
    </source>
</evidence>
<feature type="transmembrane region" description="Helical" evidence="8">
    <location>
        <begin position="248"/>
        <end position="268"/>
    </location>
</feature>
<evidence type="ECO:0000256" key="5">
    <source>
        <dbReference type="ARBA" id="ARBA00022692"/>
    </source>
</evidence>
<keyword evidence="7 8" id="KW-0472">Membrane</keyword>
<evidence type="ECO:0000256" key="6">
    <source>
        <dbReference type="ARBA" id="ARBA00022989"/>
    </source>
</evidence>
<feature type="transmembrane region" description="Helical" evidence="8">
    <location>
        <begin position="96"/>
        <end position="112"/>
    </location>
</feature>
<dbReference type="Pfam" id="PF13813">
    <property type="entry name" value="MBOAT_2"/>
    <property type="match status" value="1"/>
</dbReference>
<evidence type="ECO:0000256" key="3">
    <source>
        <dbReference type="ARBA" id="ARBA00007282"/>
    </source>
</evidence>
<feature type="transmembrane region" description="Helical" evidence="8">
    <location>
        <begin position="133"/>
        <end position="155"/>
    </location>
</feature>
<sequence length="354" mass="40828">MVSNLCLRAHENIKVVNQMLKNSVGMAYVYYGVMKLLPKGMWRLLALLPLLAFYVYMPLKLGTVFERGLLSFFFTWLTSFKLVLLCWDAGPASDPWAIATFPRFLAVMNLSLHLKTQSSRASRIAPESDKSKLWYIVLLRLFLKFIFLAMIIASYSFRAQLPWWVIYILYSAQVYITPSLIFDGVSLLASAALGIETEPAFNKPFLSDSLTDFWGRRWNLLISNLMRVAVYEPVLCFCGSLPLWPRSLALFLCLVVSGLMHELIFFYMTLSPPTWDATAFFTLHGIMSVFEIFIRRKFRIKVIKLVSVPVTLCVMFFSALWLFYPSVCRGGTDFKAISEFQDFFRNFLPQYYPS</sequence>
<feature type="transmembrane region" description="Helical" evidence="8">
    <location>
        <begin position="305"/>
        <end position="324"/>
    </location>
</feature>
<evidence type="ECO:0000313" key="10">
    <source>
        <dbReference type="EMBL" id="CAK9857220.1"/>
    </source>
</evidence>
<comment type="subcellular location">
    <subcellularLocation>
        <location evidence="1">Membrane</location>
        <topology evidence="1">Multi-pass membrane protein</topology>
    </subcellularLocation>
</comment>
<feature type="transmembrane region" description="Helical" evidence="8">
    <location>
        <begin position="69"/>
        <end position="90"/>
    </location>
</feature>
<dbReference type="EMBL" id="OZ023702">
    <property type="protein sequence ID" value="CAK9857220.1"/>
    <property type="molecule type" value="Genomic_DNA"/>
</dbReference>
<evidence type="ECO:0000256" key="4">
    <source>
        <dbReference type="ARBA" id="ARBA00022679"/>
    </source>
</evidence>
<dbReference type="InterPro" id="IPR032805">
    <property type="entry name" value="Wax_synthase_dom"/>
</dbReference>
<evidence type="ECO:0000256" key="8">
    <source>
        <dbReference type="SAM" id="Phobius"/>
    </source>
</evidence>
<proteinExistence type="inferred from homology"/>
<evidence type="ECO:0000256" key="1">
    <source>
        <dbReference type="ARBA" id="ARBA00004141"/>
    </source>
</evidence>
<reference evidence="10 11" key="1">
    <citation type="submission" date="2024-03" db="EMBL/GenBank/DDBJ databases">
        <authorList>
            <consortium name="ELIXIR-Norway"/>
            <consortium name="Elixir Norway"/>
        </authorList>
    </citation>
    <scope>NUCLEOTIDE SEQUENCE [LARGE SCALE GENOMIC DNA]</scope>
</reference>
<keyword evidence="11" id="KW-1185">Reference proteome</keyword>